<gene>
    <name evidence="5" type="ORF">FE784_24520</name>
</gene>
<dbReference type="RefSeq" id="WP_139604897.1">
    <property type="nucleotide sequence ID" value="NZ_VDCQ01000040.1"/>
</dbReference>
<evidence type="ECO:0000259" key="4">
    <source>
        <dbReference type="PROSITE" id="PS01124"/>
    </source>
</evidence>
<evidence type="ECO:0000256" key="2">
    <source>
        <dbReference type="ARBA" id="ARBA00023125"/>
    </source>
</evidence>
<comment type="caution">
    <text evidence="5">The sequence shown here is derived from an EMBL/GenBank/DDBJ whole genome shotgun (WGS) entry which is preliminary data.</text>
</comment>
<evidence type="ECO:0000313" key="6">
    <source>
        <dbReference type="Proteomes" id="UP000307943"/>
    </source>
</evidence>
<dbReference type="OrthoDB" id="9791615at2"/>
<keyword evidence="2" id="KW-0238">DNA-binding</keyword>
<feature type="domain" description="HTH araC/xylS-type" evidence="4">
    <location>
        <begin position="194"/>
        <end position="292"/>
    </location>
</feature>
<organism evidence="5 6">
    <name type="scientific">Paenibacillus hemerocallicola</name>
    <dbReference type="NCBI Taxonomy" id="1172614"/>
    <lineage>
        <taxon>Bacteria</taxon>
        <taxon>Bacillati</taxon>
        <taxon>Bacillota</taxon>
        <taxon>Bacilli</taxon>
        <taxon>Bacillales</taxon>
        <taxon>Paenibacillaceae</taxon>
        <taxon>Paenibacillus</taxon>
    </lineage>
</organism>
<dbReference type="InterPro" id="IPR037923">
    <property type="entry name" value="HTH-like"/>
</dbReference>
<reference evidence="5 6" key="1">
    <citation type="submission" date="2019-05" db="EMBL/GenBank/DDBJ databases">
        <title>We sequenced the genome of Paenibacillus hemerocallicola KCTC 33185 for further insight into its adaptation and study the phylogeny of Paenibacillus.</title>
        <authorList>
            <person name="Narsing Rao M.P."/>
        </authorList>
    </citation>
    <scope>NUCLEOTIDE SEQUENCE [LARGE SCALE GENOMIC DNA]</scope>
    <source>
        <strain evidence="5 6">KCTC 33185</strain>
    </source>
</reference>
<evidence type="ECO:0000313" key="5">
    <source>
        <dbReference type="EMBL" id="TNJ63624.1"/>
    </source>
</evidence>
<dbReference type="GO" id="GO:0043565">
    <property type="term" value="F:sequence-specific DNA binding"/>
    <property type="evidence" value="ECO:0007669"/>
    <property type="project" value="InterPro"/>
</dbReference>
<dbReference type="AlphaFoldDB" id="A0A5C4T3H2"/>
<dbReference type="PROSITE" id="PS00041">
    <property type="entry name" value="HTH_ARAC_FAMILY_1"/>
    <property type="match status" value="1"/>
</dbReference>
<evidence type="ECO:0000256" key="3">
    <source>
        <dbReference type="ARBA" id="ARBA00023163"/>
    </source>
</evidence>
<keyword evidence="6" id="KW-1185">Reference proteome</keyword>
<dbReference type="Proteomes" id="UP000307943">
    <property type="component" value="Unassembled WGS sequence"/>
</dbReference>
<protein>
    <submittedName>
        <fullName evidence="5">Helix-turn-helix domain-containing protein</fullName>
    </submittedName>
</protein>
<evidence type="ECO:0000256" key="1">
    <source>
        <dbReference type="ARBA" id="ARBA00023015"/>
    </source>
</evidence>
<dbReference type="PANTHER" id="PTHR43280">
    <property type="entry name" value="ARAC-FAMILY TRANSCRIPTIONAL REGULATOR"/>
    <property type="match status" value="1"/>
</dbReference>
<sequence>MLRRKSLKLYDHPDDFPFWIQINRHNTADLPDLHVHEFVEMVFVVEGSGEHLFQDIRYGIHEGDIFIINPGEAHGYSLKADEELVVINCLFEMSLIPMTLLMELRAMWSMDFYYVQPFLDEKARFHHKLNLRGSDAAAVTAVLKDLMQELHQQREGYRLLIQIKMVQLFVLLSRFYQERHIFGDNLSTGEVLVQRVCGYIERHANVKLSLTFLGSLFHISQRQLNRYFNRYVGCSPIEYIHKTRIEKAKRLLADTDVTIAAISEAVGYEDASFFSKLFTRKTGFSPGNYRIKFRN</sequence>
<dbReference type="Gene3D" id="2.60.120.10">
    <property type="entry name" value="Jelly Rolls"/>
    <property type="match status" value="1"/>
</dbReference>
<dbReference type="InterPro" id="IPR003313">
    <property type="entry name" value="AraC-bd"/>
</dbReference>
<dbReference type="Pfam" id="PF02311">
    <property type="entry name" value="AraC_binding"/>
    <property type="match status" value="1"/>
</dbReference>
<dbReference type="SUPFAM" id="SSF46689">
    <property type="entry name" value="Homeodomain-like"/>
    <property type="match status" value="2"/>
</dbReference>
<dbReference type="InterPro" id="IPR009057">
    <property type="entry name" value="Homeodomain-like_sf"/>
</dbReference>
<dbReference type="PANTHER" id="PTHR43280:SF28">
    <property type="entry name" value="HTH-TYPE TRANSCRIPTIONAL ACTIVATOR RHAS"/>
    <property type="match status" value="1"/>
</dbReference>
<name>A0A5C4T3H2_9BACL</name>
<dbReference type="GO" id="GO:0003700">
    <property type="term" value="F:DNA-binding transcription factor activity"/>
    <property type="evidence" value="ECO:0007669"/>
    <property type="project" value="InterPro"/>
</dbReference>
<dbReference type="SUPFAM" id="SSF51215">
    <property type="entry name" value="Regulatory protein AraC"/>
    <property type="match status" value="1"/>
</dbReference>
<dbReference type="SMART" id="SM00342">
    <property type="entry name" value="HTH_ARAC"/>
    <property type="match status" value="1"/>
</dbReference>
<dbReference type="Pfam" id="PF12833">
    <property type="entry name" value="HTH_18"/>
    <property type="match status" value="1"/>
</dbReference>
<dbReference type="PROSITE" id="PS01124">
    <property type="entry name" value="HTH_ARAC_FAMILY_2"/>
    <property type="match status" value="1"/>
</dbReference>
<dbReference type="InterPro" id="IPR020449">
    <property type="entry name" value="Tscrpt_reg_AraC-type_HTH"/>
</dbReference>
<dbReference type="InterPro" id="IPR014710">
    <property type="entry name" value="RmlC-like_jellyroll"/>
</dbReference>
<accession>A0A5C4T3H2</accession>
<dbReference type="Gene3D" id="1.10.10.60">
    <property type="entry name" value="Homeodomain-like"/>
    <property type="match status" value="2"/>
</dbReference>
<dbReference type="InterPro" id="IPR018060">
    <property type="entry name" value="HTH_AraC"/>
</dbReference>
<dbReference type="EMBL" id="VDCQ01000040">
    <property type="protein sequence ID" value="TNJ63624.1"/>
    <property type="molecule type" value="Genomic_DNA"/>
</dbReference>
<keyword evidence="3" id="KW-0804">Transcription</keyword>
<dbReference type="InterPro" id="IPR018062">
    <property type="entry name" value="HTH_AraC-typ_CS"/>
</dbReference>
<dbReference type="PRINTS" id="PR00032">
    <property type="entry name" value="HTHARAC"/>
</dbReference>
<proteinExistence type="predicted"/>
<keyword evidence="1" id="KW-0805">Transcription regulation</keyword>